<evidence type="ECO:0000313" key="2">
    <source>
        <dbReference type="EMBL" id="OGY17989.1"/>
    </source>
</evidence>
<dbReference type="PANTHER" id="PTHR38826:SF5">
    <property type="entry name" value="RIBONUCLEASE VAPC13"/>
    <property type="match status" value="1"/>
</dbReference>
<dbReference type="EMBL" id="MHCH01000012">
    <property type="protein sequence ID" value="OGY17989.1"/>
    <property type="molecule type" value="Genomic_DNA"/>
</dbReference>
<dbReference type="InterPro" id="IPR052106">
    <property type="entry name" value="PINc/VapC_TA"/>
</dbReference>
<protein>
    <recommendedName>
        <fullName evidence="1">PIN domain-containing protein</fullName>
    </recommendedName>
</protein>
<proteinExistence type="predicted"/>
<organism evidence="2 3">
    <name type="scientific">Candidatus Chisholmbacteria bacterium RIFCSPHIGHO2_01_FULL_48_12</name>
    <dbReference type="NCBI Taxonomy" id="1797589"/>
    <lineage>
        <taxon>Bacteria</taxon>
        <taxon>Candidatus Chisholmiibacteriota</taxon>
    </lineage>
</organism>
<dbReference type="SMART" id="SM00670">
    <property type="entry name" value="PINc"/>
    <property type="match status" value="1"/>
</dbReference>
<gene>
    <name evidence="2" type="ORF">A2784_04880</name>
</gene>
<dbReference type="InterPro" id="IPR002716">
    <property type="entry name" value="PIN_dom"/>
</dbReference>
<reference evidence="2 3" key="1">
    <citation type="journal article" date="2016" name="Nat. Commun.">
        <title>Thousands of microbial genomes shed light on interconnected biogeochemical processes in an aquifer system.</title>
        <authorList>
            <person name="Anantharaman K."/>
            <person name="Brown C.T."/>
            <person name="Hug L.A."/>
            <person name="Sharon I."/>
            <person name="Castelle C.J."/>
            <person name="Probst A.J."/>
            <person name="Thomas B.C."/>
            <person name="Singh A."/>
            <person name="Wilkins M.J."/>
            <person name="Karaoz U."/>
            <person name="Brodie E.L."/>
            <person name="Williams K.H."/>
            <person name="Hubbard S.S."/>
            <person name="Banfield J.F."/>
        </authorList>
    </citation>
    <scope>NUCLEOTIDE SEQUENCE [LARGE SCALE GENOMIC DNA]</scope>
</reference>
<dbReference type="SUPFAM" id="SSF88723">
    <property type="entry name" value="PIN domain-like"/>
    <property type="match status" value="1"/>
</dbReference>
<dbReference type="InterPro" id="IPR029060">
    <property type="entry name" value="PIN-like_dom_sf"/>
</dbReference>
<feature type="domain" description="PIN" evidence="1">
    <location>
        <begin position="2"/>
        <end position="124"/>
    </location>
</feature>
<accession>A0A1G1VRG7</accession>
<dbReference type="Pfam" id="PF01850">
    <property type="entry name" value="PIN"/>
    <property type="match status" value="1"/>
</dbReference>
<dbReference type="STRING" id="1797589.A2784_04880"/>
<dbReference type="PANTHER" id="PTHR38826">
    <property type="entry name" value="RIBONUCLEASE VAPC13"/>
    <property type="match status" value="1"/>
</dbReference>
<sequence length="141" mass="16148">MKKIFLDTNVWLRFLLQDVKEQGEDCMKLMGLVEAGQFRPYTSAIVLLELQYVLTVVYKIARRAVIEDIGTILETRGLVLLEKTNFRKAFEVYRQEKIKLADCLVATALPAKMILCSYDQDFRKVSGLVVKTPAEVLTMVQ</sequence>
<dbReference type="Proteomes" id="UP000177324">
    <property type="component" value="Unassembled WGS sequence"/>
</dbReference>
<evidence type="ECO:0000313" key="3">
    <source>
        <dbReference type="Proteomes" id="UP000177324"/>
    </source>
</evidence>
<dbReference type="AlphaFoldDB" id="A0A1G1VRG7"/>
<dbReference type="Gene3D" id="3.40.50.1010">
    <property type="entry name" value="5'-nuclease"/>
    <property type="match status" value="1"/>
</dbReference>
<comment type="caution">
    <text evidence="2">The sequence shown here is derived from an EMBL/GenBank/DDBJ whole genome shotgun (WGS) entry which is preliminary data.</text>
</comment>
<name>A0A1G1VRG7_9BACT</name>
<evidence type="ECO:0000259" key="1">
    <source>
        <dbReference type="SMART" id="SM00670"/>
    </source>
</evidence>